<dbReference type="WBParaSite" id="MBELARI_LOCUS4664">
    <property type="protein sequence ID" value="MBELARI_LOCUS4664"/>
    <property type="gene ID" value="MBELARI_LOCUS4664"/>
</dbReference>
<dbReference type="InterPro" id="IPR009072">
    <property type="entry name" value="Histone-fold"/>
</dbReference>
<accession>A0AAF3J9E6</accession>
<protein>
    <submittedName>
        <fullName evidence="3">Uncharacterized protein</fullName>
    </submittedName>
</protein>
<dbReference type="Gene3D" id="1.10.20.10">
    <property type="entry name" value="Histone, subunit A"/>
    <property type="match status" value="1"/>
</dbReference>
<dbReference type="AlphaFoldDB" id="A0AAF3J9E6"/>
<evidence type="ECO:0000313" key="3">
    <source>
        <dbReference type="WBParaSite" id="MBELARI_LOCUS4664"/>
    </source>
</evidence>
<dbReference type="Proteomes" id="UP000887575">
    <property type="component" value="Unassembled WGS sequence"/>
</dbReference>
<name>A0AAF3J9E6_9BILA</name>
<evidence type="ECO:0000256" key="1">
    <source>
        <dbReference type="SAM" id="MobiDB-lite"/>
    </source>
</evidence>
<proteinExistence type="predicted"/>
<evidence type="ECO:0000313" key="2">
    <source>
        <dbReference type="Proteomes" id="UP000887575"/>
    </source>
</evidence>
<reference evidence="3" key="1">
    <citation type="submission" date="2024-02" db="UniProtKB">
        <authorList>
            <consortium name="WormBaseParasite"/>
        </authorList>
    </citation>
    <scope>IDENTIFICATION</scope>
</reference>
<dbReference type="GO" id="GO:0046982">
    <property type="term" value="F:protein heterodimerization activity"/>
    <property type="evidence" value="ECO:0007669"/>
    <property type="project" value="InterPro"/>
</dbReference>
<feature type="region of interest" description="Disordered" evidence="1">
    <location>
        <begin position="1"/>
        <end position="35"/>
    </location>
</feature>
<feature type="compositionally biased region" description="Polar residues" evidence="1">
    <location>
        <begin position="14"/>
        <end position="23"/>
    </location>
</feature>
<sequence length="73" mass="8712">MPAIQRASHRRSTQESGEVTQDCLQRDKHHRKSPRQSFSVYIFRVLKQIHRAYPRKPCRSCAPMFKMVAYTMF</sequence>
<keyword evidence="2" id="KW-1185">Reference proteome</keyword>
<organism evidence="2 3">
    <name type="scientific">Mesorhabditis belari</name>
    <dbReference type="NCBI Taxonomy" id="2138241"/>
    <lineage>
        <taxon>Eukaryota</taxon>
        <taxon>Metazoa</taxon>
        <taxon>Ecdysozoa</taxon>
        <taxon>Nematoda</taxon>
        <taxon>Chromadorea</taxon>
        <taxon>Rhabditida</taxon>
        <taxon>Rhabditina</taxon>
        <taxon>Rhabditomorpha</taxon>
        <taxon>Rhabditoidea</taxon>
        <taxon>Rhabditidae</taxon>
        <taxon>Mesorhabditinae</taxon>
        <taxon>Mesorhabditis</taxon>
    </lineage>
</organism>